<name>L0WBF1_9GAMM</name>
<evidence type="ECO:0000256" key="14">
    <source>
        <dbReference type="SAM" id="Phobius"/>
    </source>
</evidence>
<gene>
    <name evidence="15" type="ORF">A11A3_08855</name>
</gene>
<reference evidence="15 16" key="1">
    <citation type="journal article" date="2012" name="J. Bacteriol.">
        <title>Genome Sequence of the Alkane-Degrading Bacterium Alcanivorax hongdengensis Type Strain A-11-3.</title>
        <authorList>
            <person name="Lai Q."/>
            <person name="Shao Z."/>
        </authorList>
    </citation>
    <scope>NUCLEOTIDE SEQUENCE [LARGE SCALE GENOMIC DNA]</scope>
    <source>
        <strain evidence="15 16">A-11-3</strain>
    </source>
</reference>
<dbReference type="EMBL" id="AMRJ01000012">
    <property type="protein sequence ID" value="EKF74296.1"/>
    <property type="molecule type" value="Genomic_DNA"/>
</dbReference>
<dbReference type="Proteomes" id="UP000010164">
    <property type="component" value="Unassembled WGS sequence"/>
</dbReference>
<keyword evidence="3 12" id="KW-0813">Transport</keyword>
<organism evidence="15 16">
    <name type="scientific">Alcanivorax hongdengensis A-11-3</name>
    <dbReference type="NCBI Taxonomy" id="1177179"/>
    <lineage>
        <taxon>Bacteria</taxon>
        <taxon>Pseudomonadati</taxon>
        <taxon>Pseudomonadota</taxon>
        <taxon>Gammaproteobacteria</taxon>
        <taxon>Oceanospirillales</taxon>
        <taxon>Alcanivoracaceae</taxon>
        <taxon>Alcanivorax</taxon>
    </lineage>
</organism>
<protein>
    <recommendedName>
        <fullName evidence="12">Trk system potassium uptake protein</fullName>
    </recommendedName>
</protein>
<feature type="transmembrane region" description="Helical" evidence="14">
    <location>
        <begin position="332"/>
        <end position="354"/>
    </location>
</feature>
<evidence type="ECO:0000256" key="9">
    <source>
        <dbReference type="ARBA" id="ARBA00022989"/>
    </source>
</evidence>
<dbReference type="GO" id="GO:0046872">
    <property type="term" value="F:metal ion binding"/>
    <property type="evidence" value="ECO:0007669"/>
    <property type="project" value="UniProtKB-KW"/>
</dbReference>
<feature type="transmembrane region" description="Helical" evidence="14">
    <location>
        <begin position="184"/>
        <end position="203"/>
    </location>
</feature>
<feature type="transmembrane region" description="Helical" evidence="14">
    <location>
        <begin position="272"/>
        <end position="294"/>
    </location>
</feature>
<feature type="transmembrane region" description="Helical" evidence="14">
    <location>
        <begin position="136"/>
        <end position="163"/>
    </location>
</feature>
<keyword evidence="8 12" id="KW-0630">Potassium</keyword>
<dbReference type="InterPro" id="IPR004772">
    <property type="entry name" value="TrkH"/>
</dbReference>
<feature type="binding site" evidence="13">
    <location>
        <position position="436"/>
    </location>
    <ligand>
        <name>K(+)</name>
        <dbReference type="ChEBI" id="CHEBI:29103"/>
    </ligand>
</feature>
<keyword evidence="7 14" id="KW-0812">Transmembrane</keyword>
<feature type="transmembrane region" description="Helical" evidence="14">
    <location>
        <begin position="456"/>
        <end position="481"/>
    </location>
</feature>
<dbReference type="PANTHER" id="PTHR32024">
    <property type="entry name" value="TRK SYSTEM POTASSIUM UPTAKE PROTEIN TRKG-RELATED"/>
    <property type="match status" value="1"/>
</dbReference>
<keyword evidence="5 12" id="KW-0997">Cell inner membrane</keyword>
<evidence type="ECO:0000256" key="12">
    <source>
        <dbReference type="PIRNR" id="PIRNR006247"/>
    </source>
</evidence>
<dbReference type="RefSeq" id="WP_008928950.1">
    <property type="nucleotide sequence ID" value="NZ_AMRJ01000012.1"/>
</dbReference>
<comment type="caution">
    <text evidence="15">The sequence shown here is derived from an EMBL/GenBank/DDBJ whole genome shotgun (WGS) entry which is preliminary data.</text>
</comment>
<dbReference type="GO" id="GO:0005886">
    <property type="term" value="C:plasma membrane"/>
    <property type="evidence" value="ECO:0007669"/>
    <property type="project" value="UniProtKB-SubCell"/>
</dbReference>
<evidence type="ECO:0000256" key="13">
    <source>
        <dbReference type="PIRSR" id="PIRSR006247-1"/>
    </source>
</evidence>
<dbReference type="GO" id="GO:0015379">
    <property type="term" value="F:potassium:chloride symporter activity"/>
    <property type="evidence" value="ECO:0007669"/>
    <property type="project" value="InterPro"/>
</dbReference>
<evidence type="ECO:0000256" key="6">
    <source>
        <dbReference type="ARBA" id="ARBA00022538"/>
    </source>
</evidence>
<keyword evidence="9 14" id="KW-1133">Transmembrane helix</keyword>
<dbReference type="PIRSF" id="PIRSF006247">
    <property type="entry name" value="TrkH"/>
    <property type="match status" value="1"/>
</dbReference>
<keyword evidence="10 12" id="KW-0406">Ion transport</keyword>
<evidence type="ECO:0000256" key="2">
    <source>
        <dbReference type="ARBA" id="ARBA00009137"/>
    </source>
</evidence>
<accession>L0WBF1</accession>
<evidence type="ECO:0000256" key="10">
    <source>
        <dbReference type="ARBA" id="ARBA00023065"/>
    </source>
</evidence>
<feature type="binding site" evidence="13">
    <location>
        <position position="111"/>
    </location>
    <ligand>
        <name>K(+)</name>
        <dbReference type="ChEBI" id="CHEBI:29103"/>
    </ligand>
</feature>
<dbReference type="InterPro" id="IPR003445">
    <property type="entry name" value="Cat_transpt"/>
</dbReference>
<evidence type="ECO:0000256" key="8">
    <source>
        <dbReference type="ARBA" id="ARBA00022958"/>
    </source>
</evidence>
<feature type="binding site" evidence="13">
    <location>
        <position position="435"/>
    </location>
    <ligand>
        <name>K(+)</name>
        <dbReference type="ChEBI" id="CHEBI:29103"/>
    </ligand>
</feature>
<evidence type="ECO:0000256" key="11">
    <source>
        <dbReference type="ARBA" id="ARBA00023136"/>
    </source>
</evidence>
<keyword evidence="6 12" id="KW-0633">Potassium transport</keyword>
<feature type="transmembrane region" description="Helical" evidence="14">
    <location>
        <begin position="240"/>
        <end position="260"/>
    </location>
</feature>
<keyword evidence="4 12" id="KW-1003">Cell membrane</keyword>
<evidence type="ECO:0000256" key="5">
    <source>
        <dbReference type="ARBA" id="ARBA00022519"/>
    </source>
</evidence>
<comment type="similarity">
    <text evidence="2 12">Belongs to the TrkH potassium transport family.</text>
</comment>
<dbReference type="Pfam" id="PF02386">
    <property type="entry name" value="TrkH"/>
    <property type="match status" value="1"/>
</dbReference>
<dbReference type="STRING" id="1177179.A11A3_08855"/>
<feature type="transmembrane region" description="Helical" evidence="14">
    <location>
        <begin position="37"/>
        <end position="58"/>
    </location>
</feature>
<keyword evidence="11 12" id="KW-0472">Membrane</keyword>
<feature type="transmembrane region" description="Helical" evidence="14">
    <location>
        <begin position="70"/>
        <end position="90"/>
    </location>
</feature>
<evidence type="ECO:0000256" key="4">
    <source>
        <dbReference type="ARBA" id="ARBA00022475"/>
    </source>
</evidence>
<feature type="transmembrane region" description="Helical" evidence="14">
    <location>
        <begin position="426"/>
        <end position="444"/>
    </location>
</feature>
<proteinExistence type="inferred from homology"/>
<comment type="subcellular location">
    <subcellularLocation>
        <location evidence="1 12">Cell inner membrane</location>
        <topology evidence="1 12">Multi-pass membrane protein</topology>
    </subcellularLocation>
</comment>
<evidence type="ECO:0000256" key="1">
    <source>
        <dbReference type="ARBA" id="ARBA00004429"/>
    </source>
</evidence>
<dbReference type="NCBIfam" id="TIGR00933">
    <property type="entry name" value="2a38"/>
    <property type="match status" value="1"/>
</dbReference>
<feature type="binding site" evidence="13">
    <location>
        <position position="112"/>
    </location>
    <ligand>
        <name>K(+)</name>
        <dbReference type="ChEBI" id="CHEBI:29103"/>
    </ligand>
</feature>
<evidence type="ECO:0000256" key="3">
    <source>
        <dbReference type="ARBA" id="ARBA00022448"/>
    </source>
</evidence>
<feature type="transmembrane region" description="Helical" evidence="14">
    <location>
        <begin position="12"/>
        <end position="31"/>
    </location>
</feature>
<sequence length="483" mass="52687">MHYALISKILGLLLVVFSFALMPPVLVSYWFQEGSETPFLISFVITLLVGLALWLPFFRHKAELQPRDGFLVVTLFWSVLGIIGGLPFLLSPDLDVGITDAVFESISGFTTTGASVLSGLDYLPKSLLFWRALTNWLGGMGVIVLALAVLPMLGIGGMQLYKAEIPGPSKDTKLTPRIAETAKALWYLYVALTVICAGAYHLAGMSWFDAICHSFSTLSTGGFSTHSASLGYFHSGTINIIASVFILLGATNFALFFVAWKDRSPKALWLDPELRFFLGLQLAYVIIVFSSLLAHDVFATRWEDFHHTLLQVASLSTGTGFVSTSISNWPTFVPFMLILSSFIGGCAGSTAGGIKVVRAALVFHHGHRELRRLIFPSGLFVLRFGRRKVDDQVLQAVWGFVGVYISIAVLSVIAVCATGVDFVTSFSAVAATINNLGAGLAGVSDSFGQLPEVAKWILCLNMLLGRLEIFTMLVLFTPMFWRQ</sequence>
<evidence type="ECO:0000313" key="15">
    <source>
        <dbReference type="EMBL" id="EKF74296.1"/>
    </source>
</evidence>
<dbReference type="OrthoDB" id="9810952at2"/>
<dbReference type="AlphaFoldDB" id="L0WBF1"/>
<feature type="transmembrane region" description="Helical" evidence="14">
    <location>
        <begin position="396"/>
        <end position="420"/>
    </location>
</feature>
<dbReference type="eggNOG" id="COG0168">
    <property type="taxonomic scope" value="Bacteria"/>
</dbReference>
<evidence type="ECO:0000256" key="7">
    <source>
        <dbReference type="ARBA" id="ARBA00022692"/>
    </source>
</evidence>
<keyword evidence="13" id="KW-0479">Metal-binding</keyword>
<dbReference type="PATRIC" id="fig|1177179.3.peg.1769"/>
<feature type="binding site" evidence="13">
    <location>
        <position position="319"/>
    </location>
    <ligand>
        <name>K(+)</name>
        <dbReference type="ChEBI" id="CHEBI:29103"/>
    </ligand>
</feature>
<feature type="binding site" evidence="13">
    <location>
        <position position="221"/>
    </location>
    <ligand>
        <name>K(+)</name>
        <dbReference type="ChEBI" id="CHEBI:29103"/>
    </ligand>
</feature>
<evidence type="ECO:0000313" key="16">
    <source>
        <dbReference type="Proteomes" id="UP000010164"/>
    </source>
</evidence>
<dbReference type="PANTHER" id="PTHR32024:SF2">
    <property type="entry name" value="TRK SYSTEM POTASSIUM UPTAKE PROTEIN TRKG-RELATED"/>
    <property type="match status" value="1"/>
</dbReference>
<keyword evidence="16" id="KW-1185">Reference proteome</keyword>